<dbReference type="InterPro" id="IPR011991">
    <property type="entry name" value="ArsR-like_HTH"/>
</dbReference>
<reference evidence="3" key="1">
    <citation type="submission" date="2017-09" db="EMBL/GenBank/DDBJ databases">
        <title>Depth-based differentiation of microbial function through sediment-hosted aquifers and enrichment of novel symbionts in the deep terrestrial subsurface.</title>
        <authorList>
            <person name="Probst A.J."/>
            <person name="Ladd B."/>
            <person name="Jarett J.K."/>
            <person name="Geller-Mcgrath D.E."/>
            <person name="Sieber C.M.K."/>
            <person name="Emerson J.B."/>
            <person name="Anantharaman K."/>
            <person name="Thomas B.C."/>
            <person name="Malmstrom R."/>
            <person name="Stieglmeier M."/>
            <person name="Klingl A."/>
            <person name="Woyke T."/>
            <person name="Ryan C.M."/>
            <person name="Banfield J.F."/>
        </authorList>
    </citation>
    <scope>NUCLEOTIDE SEQUENCE [LARGE SCALE GENOMIC DNA]</scope>
</reference>
<feature type="domain" description="Transcription regulator TrmB N-terminal" evidence="1">
    <location>
        <begin position="8"/>
        <end position="76"/>
    </location>
</feature>
<dbReference type="Pfam" id="PF01978">
    <property type="entry name" value="TrmB"/>
    <property type="match status" value="1"/>
</dbReference>
<dbReference type="Gene3D" id="1.10.10.10">
    <property type="entry name" value="Winged helix-like DNA-binding domain superfamily/Winged helix DNA-binding domain"/>
    <property type="match status" value="1"/>
</dbReference>
<dbReference type="PANTHER" id="PTHR34293:SF1">
    <property type="entry name" value="HTH-TYPE TRANSCRIPTIONAL REGULATOR TRMBL2"/>
    <property type="match status" value="1"/>
</dbReference>
<comment type="caution">
    <text evidence="2">The sequence shown here is derived from an EMBL/GenBank/DDBJ whole genome shotgun (WGS) entry which is preliminary data.</text>
</comment>
<evidence type="ECO:0000259" key="1">
    <source>
        <dbReference type="Pfam" id="PF01978"/>
    </source>
</evidence>
<sequence length="263" mass="29576">MSNVEEQLKEMGLTNTEAKIYLAGLGCAGIGVQELSKETQIKRPTVYHALETLVQKGLVSKKGTGARRIFHMTSPEQIGTLLDQKISQLEEQKKGLIDLIPLLTQREGSMKADGVEVMQYEGIDGIKLVVEEALYSKERHWDIIAPRKNFFAKFDKAYAVYYLTARKNRKITSRSLWEKTPTGKTKTPGDHVVSPDVIRERNPRYLPEVMHGSFQSVMILFDDKVAIISSYKTLSAVLIQSQEVHGLMQAMFEGLWSASDLAD</sequence>
<proteinExistence type="predicted"/>
<dbReference type="InterPro" id="IPR002831">
    <property type="entry name" value="Tscrpt_reg_TrmB_N"/>
</dbReference>
<dbReference type="EMBL" id="PFWU01000019">
    <property type="protein sequence ID" value="PJA45781.1"/>
    <property type="molecule type" value="Genomic_DNA"/>
</dbReference>
<gene>
    <name evidence="2" type="ORF">CO174_01610</name>
</gene>
<dbReference type="InterPro" id="IPR051797">
    <property type="entry name" value="TrmB-like"/>
</dbReference>
<protein>
    <recommendedName>
        <fullName evidence="1">Transcription regulator TrmB N-terminal domain-containing protein</fullName>
    </recommendedName>
</protein>
<accession>A0A2M7XD18</accession>
<dbReference type="SUPFAM" id="SSF46785">
    <property type="entry name" value="Winged helix' DNA-binding domain"/>
    <property type="match status" value="1"/>
</dbReference>
<dbReference type="InterPro" id="IPR036388">
    <property type="entry name" value="WH-like_DNA-bd_sf"/>
</dbReference>
<evidence type="ECO:0000313" key="2">
    <source>
        <dbReference type="EMBL" id="PJA45781.1"/>
    </source>
</evidence>
<organism evidence="2 3">
    <name type="scientific">Candidatus Uhrbacteria bacterium CG_4_9_14_3_um_filter_50_9</name>
    <dbReference type="NCBI Taxonomy" id="1975035"/>
    <lineage>
        <taxon>Bacteria</taxon>
        <taxon>Candidatus Uhriibacteriota</taxon>
    </lineage>
</organism>
<evidence type="ECO:0000313" key="3">
    <source>
        <dbReference type="Proteomes" id="UP000229385"/>
    </source>
</evidence>
<name>A0A2M7XD18_9BACT</name>
<dbReference type="Proteomes" id="UP000229385">
    <property type="component" value="Unassembled WGS sequence"/>
</dbReference>
<dbReference type="CDD" id="cd00090">
    <property type="entry name" value="HTH_ARSR"/>
    <property type="match status" value="1"/>
</dbReference>
<dbReference type="PANTHER" id="PTHR34293">
    <property type="entry name" value="HTH-TYPE TRANSCRIPTIONAL REGULATOR TRMBL2"/>
    <property type="match status" value="1"/>
</dbReference>
<dbReference type="AlphaFoldDB" id="A0A2M7XD18"/>
<dbReference type="InterPro" id="IPR036390">
    <property type="entry name" value="WH_DNA-bd_sf"/>
</dbReference>